<dbReference type="OrthoDB" id="8839911at2"/>
<dbReference type="PRINTS" id="PR00039">
    <property type="entry name" value="HTHLYSR"/>
</dbReference>
<evidence type="ECO:0000259" key="5">
    <source>
        <dbReference type="PROSITE" id="PS50931"/>
    </source>
</evidence>
<evidence type="ECO:0000256" key="3">
    <source>
        <dbReference type="ARBA" id="ARBA00023125"/>
    </source>
</evidence>
<evidence type="ECO:0000256" key="2">
    <source>
        <dbReference type="ARBA" id="ARBA00023015"/>
    </source>
</evidence>
<comment type="similarity">
    <text evidence="1">Belongs to the LysR transcriptional regulatory family.</text>
</comment>
<proteinExistence type="inferred from homology"/>
<dbReference type="PROSITE" id="PS50931">
    <property type="entry name" value="HTH_LYSR"/>
    <property type="match status" value="1"/>
</dbReference>
<dbReference type="InterPro" id="IPR050389">
    <property type="entry name" value="LysR-type_TF"/>
</dbReference>
<evidence type="ECO:0000256" key="4">
    <source>
        <dbReference type="ARBA" id="ARBA00023163"/>
    </source>
</evidence>
<dbReference type="PANTHER" id="PTHR30118">
    <property type="entry name" value="HTH-TYPE TRANSCRIPTIONAL REGULATOR LEUO-RELATED"/>
    <property type="match status" value="1"/>
</dbReference>
<dbReference type="InterPro" id="IPR005119">
    <property type="entry name" value="LysR_subst-bd"/>
</dbReference>
<accession>A0A1H5WIW3</accession>
<protein>
    <submittedName>
        <fullName evidence="6">Transcriptional regulator, LysR family</fullName>
    </submittedName>
</protein>
<dbReference type="EMBL" id="FNVQ01000001">
    <property type="protein sequence ID" value="SEF99315.1"/>
    <property type="molecule type" value="Genomic_DNA"/>
</dbReference>
<dbReference type="InterPro" id="IPR000847">
    <property type="entry name" value="LysR_HTH_N"/>
</dbReference>
<evidence type="ECO:0000256" key="1">
    <source>
        <dbReference type="ARBA" id="ARBA00009437"/>
    </source>
</evidence>
<keyword evidence="3" id="KW-0238">DNA-binding</keyword>
<organism evidence="6 7">
    <name type="scientific">Marinobacterium lutimaris</name>
    <dbReference type="NCBI Taxonomy" id="568106"/>
    <lineage>
        <taxon>Bacteria</taxon>
        <taxon>Pseudomonadati</taxon>
        <taxon>Pseudomonadota</taxon>
        <taxon>Gammaproteobacteria</taxon>
        <taxon>Oceanospirillales</taxon>
        <taxon>Oceanospirillaceae</taxon>
        <taxon>Marinobacterium</taxon>
    </lineage>
</organism>
<dbReference type="RefSeq" id="WP_104002003.1">
    <property type="nucleotide sequence ID" value="NZ_FNVQ01000001.1"/>
</dbReference>
<evidence type="ECO:0000313" key="6">
    <source>
        <dbReference type="EMBL" id="SEF99315.1"/>
    </source>
</evidence>
<dbReference type="SUPFAM" id="SSF53850">
    <property type="entry name" value="Periplasmic binding protein-like II"/>
    <property type="match status" value="1"/>
</dbReference>
<reference evidence="6 7" key="1">
    <citation type="submission" date="2016-10" db="EMBL/GenBank/DDBJ databases">
        <authorList>
            <person name="de Groot N.N."/>
        </authorList>
    </citation>
    <scope>NUCLEOTIDE SEQUENCE [LARGE SCALE GENOMIC DNA]</scope>
    <source>
        <strain evidence="6 7">DSM 22012</strain>
    </source>
</reference>
<gene>
    <name evidence="6" type="ORF">SAMN05444390_1011063</name>
</gene>
<dbReference type="GO" id="GO:0003677">
    <property type="term" value="F:DNA binding"/>
    <property type="evidence" value="ECO:0007669"/>
    <property type="project" value="UniProtKB-KW"/>
</dbReference>
<dbReference type="Gene3D" id="3.40.190.10">
    <property type="entry name" value="Periplasmic binding protein-like II"/>
    <property type="match status" value="2"/>
</dbReference>
<dbReference type="PANTHER" id="PTHR30118:SF15">
    <property type="entry name" value="TRANSCRIPTIONAL REGULATORY PROTEIN"/>
    <property type="match status" value="1"/>
</dbReference>
<dbReference type="SUPFAM" id="SSF46785">
    <property type="entry name" value="Winged helix' DNA-binding domain"/>
    <property type="match status" value="1"/>
</dbReference>
<dbReference type="InterPro" id="IPR036390">
    <property type="entry name" value="WH_DNA-bd_sf"/>
</dbReference>
<dbReference type="Gene3D" id="1.10.10.10">
    <property type="entry name" value="Winged helix-like DNA-binding domain superfamily/Winged helix DNA-binding domain"/>
    <property type="match status" value="1"/>
</dbReference>
<dbReference type="CDD" id="cd08459">
    <property type="entry name" value="PBP2_DntR_NahR_LinR_like"/>
    <property type="match status" value="1"/>
</dbReference>
<dbReference type="Proteomes" id="UP000236745">
    <property type="component" value="Unassembled WGS sequence"/>
</dbReference>
<dbReference type="Pfam" id="PF03466">
    <property type="entry name" value="LysR_substrate"/>
    <property type="match status" value="1"/>
</dbReference>
<keyword evidence="7" id="KW-1185">Reference proteome</keyword>
<keyword evidence="4" id="KW-0804">Transcription</keyword>
<dbReference type="Pfam" id="PF00126">
    <property type="entry name" value="HTH_1"/>
    <property type="match status" value="1"/>
</dbReference>
<sequence>MHAVHNKKLDLNLLLPFDALLREQNVTRAAESLGLSQSAMSHALRRLRDFYNDDLFVRVGDGMKPTPYAEHLARSVEDVLHLVRGSLTTEAVFDPIKANRVFSIFMSDMGEVVFLPKLIKHLQEKAPGCRIKTIQVPTEKIPEKLENGEIDLALGTSYVISQGVFQQELFHHSFTCLVSPHSTLTDRDLNLEKYLDMKHVCVMLSDKSTPYDSVVEEMGLKRDIQVTTPHFVVLPMILEGNLDFITTVPLQLGKVFSRVNMVKMLDPPIELPTFPLRQYWHPRYHRDPANIWLRQQVKMLFDGFNS</sequence>
<dbReference type="AlphaFoldDB" id="A0A1H5WIW3"/>
<feature type="domain" description="HTH lysR-type" evidence="5">
    <location>
        <begin position="9"/>
        <end position="66"/>
    </location>
</feature>
<dbReference type="InterPro" id="IPR036388">
    <property type="entry name" value="WH-like_DNA-bd_sf"/>
</dbReference>
<dbReference type="GO" id="GO:0003700">
    <property type="term" value="F:DNA-binding transcription factor activity"/>
    <property type="evidence" value="ECO:0007669"/>
    <property type="project" value="InterPro"/>
</dbReference>
<evidence type="ECO:0000313" key="7">
    <source>
        <dbReference type="Proteomes" id="UP000236745"/>
    </source>
</evidence>
<keyword evidence="2" id="KW-0805">Transcription regulation</keyword>
<name>A0A1H5WIW3_9GAMM</name>